<dbReference type="SUPFAM" id="SSF57701">
    <property type="entry name" value="Zn2/Cys6 DNA-binding domain"/>
    <property type="match status" value="1"/>
</dbReference>
<protein>
    <recommendedName>
        <fullName evidence="7">Zn(2)-C6 fungal-type domain-containing protein</fullName>
    </recommendedName>
</protein>
<dbReference type="GO" id="GO:0000981">
    <property type="term" value="F:DNA-binding transcription factor activity, RNA polymerase II-specific"/>
    <property type="evidence" value="ECO:0007669"/>
    <property type="project" value="InterPro"/>
</dbReference>
<dbReference type="PANTHER" id="PTHR31845">
    <property type="entry name" value="FINGER DOMAIN PROTEIN, PUTATIVE-RELATED"/>
    <property type="match status" value="1"/>
</dbReference>
<evidence type="ECO:0000256" key="3">
    <source>
        <dbReference type="ARBA" id="ARBA00023125"/>
    </source>
</evidence>
<organism evidence="8 9">
    <name type="scientific">Penicillium egyptiacum</name>
    <dbReference type="NCBI Taxonomy" id="1303716"/>
    <lineage>
        <taxon>Eukaryota</taxon>
        <taxon>Fungi</taxon>
        <taxon>Dikarya</taxon>
        <taxon>Ascomycota</taxon>
        <taxon>Pezizomycotina</taxon>
        <taxon>Eurotiomycetes</taxon>
        <taxon>Eurotiomycetidae</taxon>
        <taxon>Eurotiales</taxon>
        <taxon>Aspergillaceae</taxon>
        <taxon>Penicillium</taxon>
    </lineage>
</organism>
<evidence type="ECO:0000313" key="9">
    <source>
        <dbReference type="Proteomes" id="UP001154252"/>
    </source>
</evidence>
<evidence type="ECO:0000256" key="5">
    <source>
        <dbReference type="ARBA" id="ARBA00023242"/>
    </source>
</evidence>
<dbReference type="EMBL" id="CAJVRC010000839">
    <property type="protein sequence ID" value="CAG8888214.1"/>
    <property type="molecule type" value="Genomic_DNA"/>
</dbReference>
<evidence type="ECO:0000259" key="7">
    <source>
        <dbReference type="PROSITE" id="PS00463"/>
    </source>
</evidence>
<keyword evidence="9" id="KW-1185">Reference proteome</keyword>
<keyword evidence="3" id="KW-0238">DNA-binding</keyword>
<dbReference type="InterPro" id="IPR001138">
    <property type="entry name" value="Zn2Cys6_DnaBD"/>
</dbReference>
<name>A0A9W4P1N4_9EURO</name>
<accession>A0A9W4P1N4</accession>
<evidence type="ECO:0000256" key="2">
    <source>
        <dbReference type="ARBA" id="ARBA00023015"/>
    </source>
</evidence>
<dbReference type="Proteomes" id="UP001154252">
    <property type="component" value="Unassembled WGS sequence"/>
</dbReference>
<gene>
    <name evidence="8" type="ORF">PEGY_LOCUS1464</name>
</gene>
<keyword evidence="2" id="KW-0805">Transcription regulation</keyword>
<keyword evidence="4" id="KW-0804">Transcription</keyword>
<dbReference type="GO" id="GO:0005634">
    <property type="term" value="C:nucleus"/>
    <property type="evidence" value="ECO:0007669"/>
    <property type="project" value="UniProtKB-SubCell"/>
</dbReference>
<feature type="compositionally biased region" description="Low complexity" evidence="6">
    <location>
        <begin position="112"/>
        <end position="122"/>
    </location>
</feature>
<dbReference type="InterPro" id="IPR051089">
    <property type="entry name" value="prtT"/>
</dbReference>
<proteinExistence type="predicted"/>
<evidence type="ECO:0000256" key="6">
    <source>
        <dbReference type="SAM" id="MobiDB-lite"/>
    </source>
</evidence>
<comment type="subcellular location">
    <subcellularLocation>
        <location evidence="1">Nucleus</location>
    </subcellularLocation>
</comment>
<dbReference type="GO" id="GO:0000976">
    <property type="term" value="F:transcription cis-regulatory region binding"/>
    <property type="evidence" value="ECO:0007669"/>
    <property type="project" value="TreeGrafter"/>
</dbReference>
<evidence type="ECO:0000256" key="1">
    <source>
        <dbReference type="ARBA" id="ARBA00004123"/>
    </source>
</evidence>
<dbReference type="GO" id="GO:0008270">
    <property type="term" value="F:zinc ion binding"/>
    <property type="evidence" value="ECO:0007669"/>
    <property type="project" value="InterPro"/>
</dbReference>
<sequence length="583" mass="66430">MESAKVPGGTPAPYGSACMNCSRAKCKCIIPASGTGCERCQRLSKECRPAQTVRKRNKPTSGSNTAHLEAKLDWIMSAFEKGGAAPSLPPNWQPVNLEQSQRHDPSQSAPITQTSTSVSSSTAEERHYPTHFLAPYDREILSLIYVPPAMAQKHLDHFRTRNLQYLPFVYIPSHITSDQLREKYPFLWVCIMEVTTCKNPEGDSFGRITNHIHQRVMVDIMPSMDLLLGTMIFISWVTYTKRPFLNVYAHLLMAVVAELGINQSVPNEYSAMHSFKVAIGMKQTPPTPRTLEERRAVLGCFLISSSAALSMSRIDAMRWTPHMEESLSVLTEAKECPEDELLIALVKIHLVLDRVYQLRRDGEAFISLPFYLDSFRNQLDTVKSQIPPHLQQHIVLMYLYNAEIVINELSIRNPVVAHSPDLHRLDSLYTSLRATKGWLEVWLKLEGEEYLQVSCVIFFQFTRAIVNLYKLTILEDPAWSKSMVRDTANILEYLNRNEAVIRRCPENITFDQNREMNLLEKGLRMVQGMRMNWEPKLMEMWHPNLPANNGIDSGTIQSDDILPDVMHFGGIDEAWMMDFLGSL</sequence>
<dbReference type="CDD" id="cd12148">
    <property type="entry name" value="fungal_TF_MHR"/>
    <property type="match status" value="1"/>
</dbReference>
<evidence type="ECO:0000313" key="8">
    <source>
        <dbReference type="EMBL" id="CAG8888214.1"/>
    </source>
</evidence>
<feature type="domain" description="Zn(2)-C6 fungal-type" evidence="7">
    <location>
        <begin position="17"/>
        <end position="47"/>
    </location>
</feature>
<dbReference type="AlphaFoldDB" id="A0A9W4P1N4"/>
<feature type="region of interest" description="Disordered" evidence="6">
    <location>
        <begin position="87"/>
        <end position="124"/>
    </location>
</feature>
<dbReference type="OrthoDB" id="1600564at2759"/>
<dbReference type="InterPro" id="IPR036864">
    <property type="entry name" value="Zn2-C6_fun-type_DNA-bd_sf"/>
</dbReference>
<dbReference type="PANTHER" id="PTHR31845:SF32">
    <property type="entry name" value="MISCELLANEOUS ZN(II)2CYS6 TRANSCRIPTION FACTOR (EUROFUNG)-RELATED"/>
    <property type="match status" value="1"/>
</dbReference>
<evidence type="ECO:0000256" key="4">
    <source>
        <dbReference type="ARBA" id="ARBA00023163"/>
    </source>
</evidence>
<dbReference type="PROSITE" id="PS00463">
    <property type="entry name" value="ZN2_CY6_FUNGAL_1"/>
    <property type="match status" value="1"/>
</dbReference>
<reference evidence="8" key="1">
    <citation type="submission" date="2021-07" db="EMBL/GenBank/DDBJ databases">
        <authorList>
            <person name="Branca A.L. A."/>
        </authorList>
    </citation>
    <scope>NUCLEOTIDE SEQUENCE</scope>
</reference>
<keyword evidence="5" id="KW-0539">Nucleus</keyword>
<dbReference type="Gene3D" id="4.10.240.10">
    <property type="entry name" value="Zn(2)-C6 fungal-type DNA-binding domain"/>
    <property type="match status" value="1"/>
</dbReference>
<comment type="caution">
    <text evidence="8">The sequence shown here is derived from an EMBL/GenBank/DDBJ whole genome shotgun (WGS) entry which is preliminary data.</text>
</comment>